<gene>
    <name evidence="1" type="ORF">CPB84DRAFT_827577</name>
</gene>
<comment type="caution">
    <text evidence="1">The sequence shown here is derived from an EMBL/GenBank/DDBJ whole genome shotgun (WGS) entry which is preliminary data.</text>
</comment>
<dbReference type="Proteomes" id="UP000724874">
    <property type="component" value="Unassembled WGS sequence"/>
</dbReference>
<proteinExistence type="predicted"/>
<sequence>MTKDEVQSDLTVYPLAKREDTLQTNIYLKYTFESPDGPFTVPIHKVPNLCLAKWNVHHIICIFFPALYSKEQKPHLSQDEQ</sequence>
<evidence type="ECO:0000313" key="1">
    <source>
        <dbReference type="EMBL" id="KAF8870794.1"/>
    </source>
</evidence>
<organism evidence="1 2">
    <name type="scientific">Gymnopilus junonius</name>
    <name type="common">Spectacular rustgill mushroom</name>
    <name type="synonym">Gymnopilus spectabilis subsp. junonius</name>
    <dbReference type="NCBI Taxonomy" id="109634"/>
    <lineage>
        <taxon>Eukaryota</taxon>
        <taxon>Fungi</taxon>
        <taxon>Dikarya</taxon>
        <taxon>Basidiomycota</taxon>
        <taxon>Agaricomycotina</taxon>
        <taxon>Agaricomycetes</taxon>
        <taxon>Agaricomycetidae</taxon>
        <taxon>Agaricales</taxon>
        <taxon>Agaricineae</taxon>
        <taxon>Hymenogastraceae</taxon>
        <taxon>Gymnopilus</taxon>
    </lineage>
</organism>
<keyword evidence="2" id="KW-1185">Reference proteome</keyword>
<reference evidence="1" key="1">
    <citation type="submission" date="2020-11" db="EMBL/GenBank/DDBJ databases">
        <authorList>
            <consortium name="DOE Joint Genome Institute"/>
            <person name="Ahrendt S."/>
            <person name="Riley R."/>
            <person name="Andreopoulos W."/>
            <person name="LaButti K."/>
            <person name="Pangilinan J."/>
            <person name="Ruiz-duenas F.J."/>
            <person name="Barrasa J.M."/>
            <person name="Sanchez-Garcia M."/>
            <person name="Camarero S."/>
            <person name="Miyauchi S."/>
            <person name="Serrano A."/>
            <person name="Linde D."/>
            <person name="Babiker R."/>
            <person name="Drula E."/>
            <person name="Ayuso-Fernandez I."/>
            <person name="Pacheco R."/>
            <person name="Padilla G."/>
            <person name="Ferreira P."/>
            <person name="Barriuso J."/>
            <person name="Kellner H."/>
            <person name="Castanera R."/>
            <person name="Alfaro M."/>
            <person name="Ramirez L."/>
            <person name="Pisabarro A.G."/>
            <person name="Kuo A."/>
            <person name="Tritt A."/>
            <person name="Lipzen A."/>
            <person name="He G."/>
            <person name="Yan M."/>
            <person name="Ng V."/>
            <person name="Cullen D."/>
            <person name="Martin F."/>
            <person name="Rosso M.-N."/>
            <person name="Henrissat B."/>
            <person name="Hibbett D."/>
            <person name="Martinez A.T."/>
            <person name="Grigoriev I.V."/>
        </authorList>
    </citation>
    <scope>NUCLEOTIDE SEQUENCE</scope>
    <source>
        <strain evidence="1">AH 44721</strain>
    </source>
</reference>
<accession>A0A9P5TEQ9</accession>
<evidence type="ECO:0000313" key="2">
    <source>
        <dbReference type="Proteomes" id="UP000724874"/>
    </source>
</evidence>
<dbReference type="EMBL" id="JADNYJ010000334">
    <property type="protein sequence ID" value="KAF8870794.1"/>
    <property type="molecule type" value="Genomic_DNA"/>
</dbReference>
<name>A0A9P5TEQ9_GYMJU</name>
<dbReference type="OrthoDB" id="3037278at2759"/>
<dbReference type="AlphaFoldDB" id="A0A9P5TEQ9"/>
<protein>
    <submittedName>
        <fullName evidence="1">Uncharacterized protein</fullName>
    </submittedName>
</protein>